<dbReference type="Pfam" id="PF07993">
    <property type="entry name" value="NAD_binding_4"/>
    <property type="match status" value="2"/>
</dbReference>
<dbReference type="InterPro" id="IPR036291">
    <property type="entry name" value="NAD(P)-bd_dom_sf"/>
</dbReference>
<keyword evidence="1" id="KW-0443">Lipid metabolism</keyword>
<comment type="function">
    <text evidence="1">Catalyzes the reduction of fatty acyl-CoA to fatty alcohols.</text>
</comment>
<keyword evidence="1" id="KW-0444">Lipid biosynthesis</keyword>
<protein>
    <recommendedName>
        <fullName evidence="1">Fatty acyl-CoA reductase</fullName>
        <ecNumber evidence="1">1.2.1.84</ecNumber>
    </recommendedName>
</protein>
<keyword evidence="1" id="KW-0560">Oxidoreductase</keyword>
<dbReference type="EMBL" id="OE183924">
    <property type="protein sequence ID" value="CAD7576142.1"/>
    <property type="molecule type" value="Genomic_DNA"/>
</dbReference>
<dbReference type="InterPro" id="IPR013120">
    <property type="entry name" value="FAR_NAD-bd"/>
</dbReference>
<dbReference type="SUPFAM" id="SSF51735">
    <property type="entry name" value="NAD(P)-binding Rossmann-fold domains"/>
    <property type="match status" value="1"/>
</dbReference>
<dbReference type="GO" id="GO:0035336">
    <property type="term" value="P:long-chain fatty-acyl-CoA metabolic process"/>
    <property type="evidence" value="ECO:0007669"/>
    <property type="project" value="TreeGrafter"/>
</dbReference>
<sequence>MDSGTGHSGESKLGETGHGNFIKGTEIQEFYRDCNVFITGGTGFLGKLLIEKLLRSCPATKKIFILIRPKRGKSAEERKEKLFKCVEETPPVHPTEIRTSISPSSAVELNTTSALANYAIEAEQRINKVSDGIIINSEKDYLDDSSNKATSGDNVDNMSGMEALEDIILANALVVLSSTAEDGEIKIFDSLKAANPSFHEKIVMVSGDISLPKLGFSSLDYEILTQQVNIIFHLAATVKFDEKVNIAAPINITGTKEIINLGRECVNLKSIVYASTAYSNCHLKDIKECFYTPPLEEDETINYLTTVDEVIMELIMPKVLGAWPNTYTFTKAIAENILRKTASDLPISIVRPSQITGTLKEPLVGWIDNFYGPNGLVAGVGLGLIKTFFNKGELKSEIIPGDLVINGIIVAAYDVGVR</sequence>
<gene>
    <name evidence="3" type="ORF">TCMB3V08_LOCUS8718</name>
</gene>
<dbReference type="GO" id="GO:0102965">
    <property type="term" value="F:alcohol-forming long-chain fatty acyl-CoA reductase activity"/>
    <property type="evidence" value="ECO:0007669"/>
    <property type="project" value="UniProtKB-EC"/>
</dbReference>
<evidence type="ECO:0000256" key="1">
    <source>
        <dbReference type="RuleBase" id="RU363097"/>
    </source>
</evidence>
<dbReference type="CDD" id="cd05236">
    <property type="entry name" value="FAR-N_SDR_e"/>
    <property type="match status" value="1"/>
</dbReference>
<comment type="similarity">
    <text evidence="1">Belongs to the fatty acyl-CoA reductase family.</text>
</comment>
<feature type="domain" description="Thioester reductase (TE)" evidence="2">
    <location>
        <begin position="187"/>
        <end position="408"/>
    </location>
</feature>
<reference evidence="3" key="1">
    <citation type="submission" date="2020-11" db="EMBL/GenBank/DDBJ databases">
        <authorList>
            <person name="Tran Van P."/>
        </authorList>
    </citation>
    <scope>NUCLEOTIDE SEQUENCE</scope>
</reference>
<accession>A0A7R9JBP8</accession>
<organism evidence="3">
    <name type="scientific">Timema californicum</name>
    <name type="common">California timema</name>
    <name type="synonym">Walking stick</name>
    <dbReference type="NCBI Taxonomy" id="61474"/>
    <lineage>
        <taxon>Eukaryota</taxon>
        <taxon>Metazoa</taxon>
        <taxon>Ecdysozoa</taxon>
        <taxon>Arthropoda</taxon>
        <taxon>Hexapoda</taxon>
        <taxon>Insecta</taxon>
        <taxon>Pterygota</taxon>
        <taxon>Neoptera</taxon>
        <taxon>Polyneoptera</taxon>
        <taxon>Phasmatodea</taxon>
        <taxon>Timematodea</taxon>
        <taxon>Timematoidea</taxon>
        <taxon>Timematidae</taxon>
        <taxon>Timema</taxon>
    </lineage>
</organism>
<name>A0A7R9JBP8_TIMCA</name>
<dbReference type="GO" id="GO:0080019">
    <property type="term" value="F:alcohol-forming very long-chain fatty acyl-CoA reductase activity"/>
    <property type="evidence" value="ECO:0007669"/>
    <property type="project" value="InterPro"/>
</dbReference>
<dbReference type="InterPro" id="IPR026055">
    <property type="entry name" value="FAR"/>
</dbReference>
<dbReference type="EC" id="1.2.1.84" evidence="1"/>
<evidence type="ECO:0000313" key="3">
    <source>
        <dbReference type="EMBL" id="CAD7576142.1"/>
    </source>
</evidence>
<proteinExistence type="inferred from homology"/>
<comment type="catalytic activity">
    <reaction evidence="1">
        <text>a long-chain fatty acyl-CoA + 2 NADPH + 2 H(+) = a long-chain primary fatty alcohol + 2 NADP(+) + CoA</text>
        <dbReference type="Rhea" id="RHEA:52716"/>
        <dbReference type="ChEBI" id="CHEBI:15378"/>
        <dbReference type="ChEBI" id="CHEBI:57287"/>
        <dbReference type="ChEBI" id="CHEBI:57783"/>
        <dbReference type="ChEBI" id="CHEBI:58349"/>
        <dbReference type="ChEBI" id="CHEBI:77396"/>
        <dbReference type="ChEBI" id="CHEBI:83139"/>
        <dbReference type="EC" id="1.2.1.84"/>
    </reaction>
</comment>
<dbReference type="Gene3D" id="3.40.50.720">
    <property type="entry name" value="NAD(P)-binding Rossmann-like Domain"/>
    <property type="match status" value="2"/>
</dbReference>
<dbReference type="GO" id="GO:0005777">
    <property type="term" value="C:peroxisome"/>
    <property type="evidence" value="ECO:0007669"/>
    <property type="project" value="TreeGrafter"/>
</dbReference>
<dbReference type="PANTHER" id="PTHR11011:SF60">
    <property type="entry name" value="FATTY ACYL-COA REDUCTASE-RELATED"/>
    <property type="match status" value="1"/>
</dbReference>
<keyword evidence="1" id="KW-0521">NADP</keyword>
<dbReference type="PANTHER" id="PTHR11011">
    <property type="entry name" value="MALE STERILITY PROTEIN 2-RELATED"/>
    <property type="match status" value="1"/>
</dbReference>
<dbReference type="AlphaFoldDB" id="A0A7R9JBP8"/>
<evidence type="ECO:0000259" key="2">
    <source>
        <dbReference type="Pfam" id="PF07993"/>
    </source>
</evidence>
<feature type="domain" description="Thioester reductase (TE)" evidence="2">
    <location>
        <begin position="38"/>
        <end position="83"/>
    </location>
</feature>